<name>A0A285NXY2_9AQUI</name>
<reference evidence="2" key="1">
    <citation type="submission" date="2017-09" db="EMBL/GenBank/DDBJ databases">
        <authorList>
            <person name="Varghese N."/>
            <person name="Submissions S."/>
        </authorList>
    </citation>
    <scope>NUCLEOTIDE SEQUENCE [LARGE SCALE GENOMIC DNA]</scope>
    <source>
        <strain evidence="2">DSM 2913</strain>
    </source>
</reference>
<evidence type="ECO:0000313" key="2">
    <source>
        <dbReference type="Proteomes" id="UP000218627"/>
    </source>
</evidence>
<organism evidence="1 2">
    <name type="scientific">Hydrogenobacter hydrogenophilus</name>
    <dbReference type="NCBI Taxonomy" id="35835"/>
    <lineage>
        <taxon>Bacteria</taxon>
        <taxon>Pseudomonadati</taxon>
        <taxon>Aquificota</taxon>
        <taxon>Aquificia</taxon>
        <taxon>Aquificales</taxon>
        <taxon>Aquificaceae</taxon>
        <taxon>Hydrogenobacter</taxon>
    </lineage>
</organism>
<evidence type="ECO:0000313" key="1">
    <source>
        <dbReference type="EMBL" id="SNZ14068.1"/>
    </source>
</evidence>
<dbReference type="AlphaFoldDB" id="A0A285NXY2"/>
<dbReference type="Proteomes" id="UP000218627">
    <property type="component" value="Unassembled WGS sequence"/>
</dbReference>
<dbReference type="EMBL" id="OBEN01000004">
    <property type="protein sequence ID" value="SNZ14068.1"/>
    <property type="molecule type" value="Genomic_DNA"/>
</dbReference>
<protein>
    <submittedName>
        <fullName evidence="1">Uncharacterized protein</fullName>
    </submittedName>
</protein>
<sequence>MKVLKVNDRRVAEKLRMRLLRKGMVVAEVYKEDDLKKDFVKKANVVLFVKNEEPQKRLTL</sequence>
<gene>
    <name evidence="1" type="ORF">SAMN06265353_0973</name>
</gene>
<dbReference type="OrthoDB" id="9952082at2"/>
<keyword evidence="2" id="KW-1185">Reference proteome</keyword>
<proteinExistence type="predicted"/>
<accession>A0A285NXY2</accession>